<keyword evidence="2 11" id="KW-0963">Cytoplasm</keyword>
<gene>
    <name evidence="11" type="primary">tyrS</name>
    <name evidence="14" type="ORF">GXP67_30740</name>
</gene>
<feature type="short sequence motif" description="'HIGH' region" evidence="11">
    <location>
        <begin position="38"/>
        <end position="47"/>
    </location>
</feature>
<dbReference type="Pfam" id="PF22421">
    <property type="entry name" value="SYY_C-terminal"/>
    <property type="match status" value="1"/>
</dbReference>
<evidence type="ECO:0000256" key="12">
    <source>
        <dbReference type="PROSITE-ProRule" id="PRU00182"/>
    </source>
</evidence>
<reference evidence="14 15" key="1">
    <citation type="submission" date="2020-01" db="EMBL/GenBank/DDBJ databases">
        <authorList>
            <person name="Kim M.K."/>
        </authorList>
    </citation>
    <scope>NUCLEOTIDE SEQUENCE [LARGE SCALE GENOMIC DNA]</scope>
    <source>
        <strain evidence="14 15">172606-1</strain>
    </source>
</reference>
<dbReference type="GO" id="GO:0042803">
    <property type="term" value="F:protein homodimerization activity"/>
    <property type="evidence" value="ECO:0007669"/>
    <property type="project" value="UniProtKB-ARBA"/>
</dbReference>
<evidence type="ECO:0000256" key="7">
    <source>
        <dbReference type="ARBA" id="ARBA00022917"/>
    </source>
</evidence>
<feature type="binding site" evidence="11">
    <location>
        <position position="33"/>
    </location>
    <ligand>
        <name>L-tyrosine</name>
        <dbReference type="ChEBI" id="CHEBI:58315"/>
    </ligand>
</feature>
<dbReference type="CDD" id="cd00165">
    <property type="entry name" value="S4"/>
    <property type="match status" value="1"/>
</dbReference>
<dbReference type="GO" id="GO:0005524">
    <property type="term" value="F:ATP binding"/>
    <property type="evidence" value="ECO:0007669"/>
    <property type="project" value="UniProtKB-UniRule"/>
</dbReference>
<comment type="subcellular location">
    <subcellularLocation>
        <location evidence="1 11">Cytoplasm</location>
    </subcellularLocation>
</comment>
<keyword evidence="5 11" id="KW-0067">ATP-binding</keyword>
<comment type="catalytic activity">
    <reaction evidence="9 11">
        <text>tRNA(Tyr) + L-tyrosine + ATP = L-tyrosyl-tRNA(Tyr) + AMP + diphosphate + H(+)</text>
        <dbReference type="Rhea" id="RHEA:10220"/>
        <dbReference type="Rhea" id="RHEA-COMP:9706"/>
        <dbReference type="Rhea" id="RHEA-COMP:9707"/>
        <dbReference type="ChEBI" id="CHEBI:15378"/>
        <dbReference type="ChEBI" id="CHEBI:30616"/>
        <dbReference type="ChEBI" id="CHEBI:33019"/>
        <dbReference type="ChEBI" id="CHEBI:58315"/>
        <dbReference type="ChEBI" id="CHEBI:78442"/>
        <dbReference type="ChEBI" id="CHEBI:78536"/>
        <dbReference type="ChEBI" id="CHEBI:456215"/>
        <dbReference type="EC" id="6.1.1.1"/>
    </reaction>
</comment>
<dbReference type="HAMAP" id="MF_02006">
    <property type="entry name" value="Tyr_tRNA_synth_type1"/>
    <property type="match status" value="1"/>
</dbReference>
<evidence type="ECO:0000313" key="15">
    <source>
        <dbReference type="Proteomes" id="UP000480178"/>
    </source>
</evidence>
<evidence type="ECO:0000256" key="8">
    <source>
        <dbReference type="ARBA" id="ARBA00023146"/>
    </source>
</evidence>
<dbReference type="FunFam" id="1.10.240.10:FF:000001">
    <property type="entry name" value="Tyrosine--tRNA ligase"/>
    <property type="match status" value="1"/>
</dbReference>
<keyword evidence="3 11" id="KW-0436">Ligase</keyword>
<dbReference type="KEGG" id="rhoz:GXP67_30740"/>
<keyword evidence="4 11" id="KW-0547">Nucleotide-binding</keyword>
<dbReference type="InterPro" id="IPR024107">
    <property type="entry name" value="Tyr-tRNA-ligase_bac_1"/>
</dbReference>
<dbReference type="EMBL" id="CP048222">
    <property type="protein sequence ID" value="QHT70716.1"/>
    <property type="molecule type" value="Genomic_DNA"/>
</dbReference>
<evidence type="ECO:0000256" key="2">
    <source>
        <dbReference type="ARBA" id="ARBA00022490"/>
    </source>
</evidence>
<dbReference type="PANTHER" id="PTHR11766:SF0">
    <property type="entry name" value="TYROSINE--TRNA LIGASE, MITOCHONDRIAL"/>
    <property type="match status" value="1"/>
</dbReference>
<dbReference type="InterPro" id="IPR054608">
    <property type="entry name" value="SYY-like_C"/>
</dbReference>
<dbReference type="InterPro" id="IPR036986">
    <property type="entry name" value="S4_RNA-bd_sf"/>
</dbReference>
<comment type="similarity">
    <text evidence="10 11">Belongs to the class-I aminoacyl-tRNA synthetase family. TyrS type 1 subfamily.</text>
</comment>
<feature type="domain" description="Tyrosine--tRNA ligase SYY-like C-terminal" evidence="13">
    <location>
        <begin position="336"/>
        <end position="420"/>
    </location>
</feature>
<sequence>MKNFIAELSWRGMLHDVMPGTEAYLNSQMTPGYIGFDPTAVSLHIGNLATIMLLKHFQLSGHKPLALVGGATGMIGDPSGKSAEREFLSEENLRRNQAGIQKQLEKFLDFDSGDNRAEIVNNYDWFKNIGFLEFLREAGKHLTVNYMMAKDSVKKRLETGLSFTEFSYQLLQGYDFYYLYKHKGVKLQMGGSDQWGNITAGTELIRRKEGGEAFALTAPLITKSDGSKFGKSEGGNIWLDPAMTSPYKFYQFWRNVDDKEISRLLRVYTLFDQEQITTLENDPNKNNAKSALAKEVTIRVHSQEAFENAFKASNLLFGKSTIDELQTIDEATFLEVCQDVPQITLSRDQLSGAKDVVEFLSTVTDSKIFPSKGEARKMIQGGGVGINKLKVEKPEQAVDFRLLQDKYLLVNKGKKDYYLVVVSE</sequence>
<protein>
    <recommendedName>
        <fullName evidence="11">Tyrosine--tRNA ligase</fullName>
        <ecNumber evidence="11">6.1.1.1</ecNumber>
    </recommendedName>
    <alternativeName>
        <fullName evidence="11">Tyrosyl-tRNA synthetase</fullName>
        <shortName evidence="11">TyrRS</shortName>
    </alternativeName>
</protein>
<feature type="short sequence motif" description="'KMSKS' region" evidence="11">
    <location>
        <begin position="228"/>
        <end position="232"/>
    </location>
</feature>
<comment type="subunit">
    <text evidence="11">Homodimer.</text>
</comment>
<dbReference type="AlphaFoldDB" id="A0A6C0GRM3"/>
<dbReference type="RefSeq" id="WP_162446691.1">
    <property type="nucleotide sequence ID" value="NZ_CP048222.1"/>
</dbReference>
<evidence type="ECO:0000256" key="4">
    <source>
        <dbReference type="ARBA" id="ARBA00022741"/>
    </source>
</evidence>
<dbReference type="GO" id="GO:0003723">
    <property type="term" value="F:RNA binding"/>
    <property type="evidence" value="ECO:0007669"/>
    <property type="project" value="UniProtKB-KW"/>
</dbReference>
<dbReference type="Pfam" id="PF00579">
    <property type="entry name" value="tRNA-synt_1b"/>
    <property type="match status" value="1"/>
</dbReference>
<accession>A0A6C0GRM3</accession>
<dbReference type="CDD" id="cd00805">
    <property type="entry name" value="TyrRS_core"/>
    <property type="match status" value="1"/>
</dbReference>
<dbReference type="SUPFAM" id="SSF55174">
    <property type="entry name" value="Alpha-L RNA-binding motif"/>
    <property type="match status" value="1"/>
</dbReference>
<evidence type="ECO:0000259" key="13">
    <source>
        <dbReference type="Pfam" id="PF22421"/>
    </source>
</evidence>
<evidence type="ECO:0000256" key="5">
    <source>
        <dbReference type="ARBA" id="ARBA00022840"/>
    </source>
</evidence>
<evidence type="ECO:0000256" key="1">
    <source>
        <dbReference type="ARBA" id="ARBA00004496"/>
    </source>
</evidence>
<evidence type="ECO:0000256" key="9">
    <source>
        <dbReference type="ARBA" id="ARBA00048248"/>
    </source>
</evidence>
<dbReference type="GO" id="GO:0005829">
    <property type="term" value="C:cytosol"/>
    <property type="evidence" value="ECO:0007669"/>
    <property type="project" value="TreeGrafter"/>
</dbReference>
<feature type="binding site" evidence="11">
    <location>
        <position position="168"/>
    </location>
    <ligand>
        <name>L-tyrosine</name>
        <dbReference type="ChEBI" id="CHEBI:58315"/>
    </ligand>
</feature>
<comment type="function">
    <text evidence="11">Catalyzes the attachment of tyrosine to tRNA(Tyr) in a two-step reaction: tyrosine is first activated by ATP to form Tyr-AMP and then transferred to the acceptor end of tRNA(Tyr).</text>
</comment>
<evidence type="ECO:0000256" key="3">
    <source>
        <dbReference type="ARBA" id="ARBA00022598"/>
    </source>
</evidence>
<dbReference type="FunFam" id="3.40.50.620:FF:000008">
    <property type="entry name" value="Tyrosine--tRNA ligase"/>
    <property type="match status" value="1"/>
</dbReference>
<dbReference type="InterPro" id="IPR002307">
    <property type="entry name" value="Tyr-tRNA-ligase"/>
</dbReference>
<dbReference type="InterPro" id="IPR002305">
    <property type="entry name" value="aa-tRNA-synth_Ic"/>
</dbReference>
<proteinExistence type="inferred from homology"/>
<dbReference type="GO" id="GO:0004831">
    <property type="term" value="F:tyrosine-tRNA ligase activity"/>
    <property type="evidence" value="ECO:0007669"/>
    <property type="project" value="UniProtKB-UniRule"/>
</dbReference>
<dbReference type="Gene3D" id="1.10.240.10">
    <property type="entry name" value="Tyrosyl-Transfer RNA Synthetase"/>
    <property type="match status" value="1"/>
</dbReference>
<keyword evidence="6 12" id="KW-0694">RNA-binding</keyword>
<dbReference type="NCBIfam" id="TIGR00234">
    <property type="entry name" value="tyrS"/>
    <property type="match status" value="1"/>
</dbReference>
<dbReference type="Proteomes" id="UP000480178">
    <property type="component" value="Chromosome"/>
</dbReference>
<keyword evidence="7 11" id="KW-0648">Protein biosynthesis</keyword>
<dbReference type="PRINTS" id="PR01040">
    <property type="entry name" value="TRNASYNTHTYR"/>
</dbReference>
<dbReference type="EC" id="6.1.1.1" evidence="11"/>
<evidence type="ECO:0000256" key="11">
    <source>
        <dbReference type="HAMAP-Rule" id="MF_02006"/>
    </source>
</evidence>
<dbReference type="InterPro" id="IPR014729">
    <property type="entry name" value="Rossmann-like_a/b/a_fold"/>
</dbReference>
<evidence type="ECO:0000256" key="10">
    <source>
        <dbReference type="ARBA" id="ARBA00060965"/>
    </source>
</evidence>
<dbReference type="PROSITE" id="PS50889">
    <property type="entry name" value="S4"/>
    <property type="match status" value="1"/>
</dbReference>
<evidence type="ECO:0000256" key="6">
    <source>
        <dbReference type="ARBA" id="ARBA00022884"/>
    </source>
</evidence>
<feature type="binding site" evidence="11">
    <location>
        <position position="172"/>
    </location>
    <ligand>
        <name>L-tyrosine</name>
        <dbReference type="ChEBI" id="CHEBI:58315"/>
    </ligand>
</feature>
<dbReference type="Gene3D" id="3.10.290.10">
    <property type="entry name" value="RNA-binding S4 domain"/>
    <property type="match status" value="1"/>
</dbReference>
<dbReference type="Gene3D" id="3.40.50.620">
    <property type="entry name" value="HUPs"/>
    <property type="match status" value="1"/>
</dbReference>
<keyword evidence="8 11" id="KW-0030">Aminoacyl-tRNA synthetase</keyword>
<name>A0A6C0GRM3_9BACT</name>
<evidence type="ECO:0000313" key="14">
    <source>
        <dbReference type="EMBL" id="QHT70716.1"/>
    </source>
</evidence>
<keyword evidence="15" id="KW-1185">Reference proteome</keyword>
<dbReference type="GO" id="GO:0006437">
    <property type="term" value="P:tyrosyl-tRNA aminoacylation"/>
    <property type="evidence" value="ECO:0007669"/>
    <property type="project" value="UniProtKB-UniRule"/>
</dbReference>
<dbReference type="InterPro" id="IPR024088">
    <property type="entry name" value="Tyr-tRNA-ligase_bac-type"/>
</dbReference>
<dbReference type="SUPFAM" id="SSF52374">
    <property type="entry name" value="Nucleotidylyl transferase"/>
    <property type="match status" value="1"/>
</dbReference>
<dbReference type="PANTHER" id="PTHR11766">
    <property type="entry name" value="TYROSYL-TRNA SYNTHETASE"/>
    <property type="match status" value="1"/>
</dbReference>
<organism evidence="14 15">
    <name type="scientific">Rhodocytophaga rosea</name>
    <dbReference type="NCBI Taxonomy" id="2704465"/>
    <lineage>
        <taxon>Bacteria</taxon>
        <taxon>Pseudomonadati</taxon>
        <taxon>Bacteroidota</taxon>
        <taxon>Cytophagia</taxon>
        <taxon>Cytophagales</taxon>
        <taxon>Rhodocytophagaceae</taxon>
        <taxon>Rhodocytophaga</taxon>
    </lineage>
</organism>
<feature type="binding site" evidence="11">
    <location>
        <position position="231"/>
    </location>
    <ligand>
        <name>ATP</name>
        <dbReference type="ChEBI" id="CHEBI:30616"/>
    </ligand>
</feature>